<protein>
    <submittedName>
        <fullName evidence="1">Uncharacterized protein</fullName>
    </submittedName>
</protein>
<reference evidence="1 2" key="1">
    <citation type="submission" date="2018-02" db="EMBL/GenBank/DDBJ databases">
        <title>Genomic Encyclopedia of Archaeal and Bacterial Type Strains, Phase II (KMG-II): from individual species to whole genera.</title>
        <authorList>
            <person name="Goeker M."/>
        </authorList>
    </citation>
    <scope>NUCLEOTIDE SEQUENCE [LARGE SCALE GENOMIC DNA]</scope>
    <source>
        <strain evidence="1 2">DSM 18921</strain>
    </source>
</reference>
<keyword evidence="2" id="KW-1185">Reference proteome</keyword>
<name>A0A2S8RWG0_9RHOB</name>
<evidence type="ECO:0000313" key="1">
    <source>
        <dbReference type="EMBL" id="PQV52878.1"/>
    </source>
</evidence>
<dbReference type="AlphaFoldDB" id="A0A2S8RWG0"/>
<comment type="caution">
    <text evidence="1">The sequence shown here is derived from an EMBL/GenBank/DDBJ whole genome shotgun (WGS) entry which is preliminary data.</text>
</comment>
<sequence length="112" mass="12546">MTAAPHISGGRAEPTMGPADAAFVSGLTAYLLPVVRDAAREQLLLSALKDLRPRLSQVPQIMGMALCFDALCGLTPWSEGWRHEYEDLRGRIVRFNEWRLGRAQEALRRQQD</sequence>
<dbReference type="EMBL" id="PVEP01000015">
    <property type="protein sequence ID" value="PQV52878.1"/>
    <property type="molecule type" value="Genomic_DNA"/>
</dbReference>
<proteinExistence type="predicted"/>
<dbReference type="RefSeq" id="WP_146111670.1">
    <property type="nucleotide sequence ID" value="NZ_PVEP01000015.1"/>
</dbReference>
<evidence type="ECO:0000313" key="2">
    <source>
        <dbReference type="Proteomes" id="UP000238338"/>
    </source>
</evidence>
<dbReference type="Proteomes" id="UP000238338">
    <property type="component" value="Unassembled WGS sequence"/>
</dbReference>
<gene>
    <name evidence="1" type="ORF">LX70_03984</name>
</gene>
<organism evidence="1 2">
    <name type="scientific">Albidovulum denitrificans</name>
    <dbReference type="NCBI Taxonomy" id="404881"/>
    <lineage>
        <taxon>Bacteria</taxon>
        <taxon>Pseudomonadati</taxon>
        <taxon>Pseudomonadota</taxon>
        <taxon>Alphaproteobacteria</taxon>
        <taxon>Rhodobacterales</taxon>
        <taxon>Paracoccaceae</taxon>
        <taxon>Albidovulum</taxon>
    </lineage>
</organism>
<accession>A0A2S8RWG0</accession>